<dbReference type="RefSeq" id="WP_015049765.1">
    <property type="nucleotide sequence ID" value="NC_018870.1"/>
</dbReference>
<evidence type="ECO:0000259" key="9">
    <source>
        <dbReference type="Pfam" id="PF01555"/>
    </source>
</evidence>
<evidence type="ECO:0000256" key="1">
    <source>
        <dbReference type="ARBA" id="ARBA00010203"/>
    </source>
</evidence>
<dbReference type="EC" id="2.1.1.-" evidence="8"/>
<dbReference type="OrthoDB" id="9773571at2"/>
<dbReference type="InterPro" id="IPR029063">
    <property type="entry name" value="SAM-dependent_MTases_sf"/>
</dbReference>
<evidence type="ECO:0000256" key="2">
    <source>
        <dbReference type="ARBA" id="ARBA00022603"/>
    </source>
</evidence>
<dbReference type="EMBL" id="CP003732">
    <property type="protein sequence ID" value="AFV10847.1"/>
    <property type="molecule type" value="Genomic_DNA"/>
</dbReference>
<dbReference type="InterPro" id="IPR002941">
    <property type="entry name" value="DNA_methylase_N4/N6"/>
</dbReference>
<keyword evidence="3 10" id="KW-0808">Transferase</keyword>
<comment type="similarity">
    <text evidence="1">Belongs to the N(4)/N(6)-methyltransferase family. N(4) subfamily.</text>
</comment>
<feature type="domain" description="DNA methylase N-4/N-6" evidence="9">
    <location>
        <begin position="81"/>
        <end position="294"/>
    </location>
</feature>
<dbReference type="KEGG" id="tpz:Tph_c06100"/>
<accession>K4LFK2</accession>
<dbReference type="Proteomes" id="UP000000467">
    <property type="component" value="Chromosome"/>
</dbReference>
<dbReference type="PROSITE" id="PS00093">
    <property type="entry name" value="N4_MTASE"/>
    <property type="match status" value="1"/>
</dbReference>
<dbReference type="GO" id="GO:0003677">
    <property type="term" value="F:DNA binding"/>
    <property type="evidence" value="ECO:0007669"/>
    <property type="project" value="UniProtKB-KW"/>
</dbReference>
<keyword evidence="6" id="KW-0238">DNA-binding</keyword>
<evidence type="ECO:0000256" key="6">
    <source>
        <dbReference type="ARBA" id="ARBA00023125"/>
    </source>
</evidence>
<evidence type="ECO:0000313" key="10">
    <source>
        <dbReference type="EMBL" id="AFV10847.1"/>
    </source>
</evidence>
<dbReference type="GO" id="GO:0008170">
    <property type="term" value="F:N-methyltransferase activity"/>
    <property type="evidence" value="ECO:0007669"/>
    <property type="project" value="InterPro"/>
</dbReference>
<dbReference type="Gene3D" id="3.40.50.150">
    <property type="entry name" value="Vaccinia Virus protein VP39"/>
    <property type="match status" value="1"/>
</dbReference>
<keyword evidence="5" id="KW-0680">Restriction system</keyword>
<name>K4LFK2_THEPS</name>
<dbReference type="GO" id="GO:0015667">
    <property type="term" value="F:site-specific DNA-methyltransferase (cytosine-N4-specific) activity"/>
    <property type="evidence" value="ECO:0007669"/>
    <property type="project" value="UniProtKB-EC"/>
</dbReference>
<organism evidence="10 11">
    <name type="scientific">Thermacetogenium phaeum (strain ATCC BAA-254 / DSM 26808 / PB)</name>
    <dbReference type="NCBI Taxonomy" id="1089553"/>
    <lineage>
        <taxon>Bacteria</taxon>
        <taxon>Bacillati</taxon>
        <taxon>Bacillota</taxon>
        <taxon>Clostridia</taxon>
        <taxon>Thermoanaerobacterales</taxon>
        <taxon>Thermoanaerobacteraceae</taxon>
        <taxon>Thermacetogenium</taxon>
    </lineage>
</organism>
<keyword evidence="4" id="KW-0949">S-adenosyl-L-methionine</keyword>
<evidence type="ECO:0000256" key="7">
    <source>
        <dbReference type="ARBA" id="ARBA00049120"/>
    </source>
</evidence>
<dbReference type="InterPro" id="IPR001091">
    <property type="entry name" value="RM_Methyltransferase"/>
</dbReference>
<dbReference type="AlphaFoldDB" id="K4LFK2"/>
<dbReference type="HOGENOM" id="CLU_024927_2_2_9"/>
<dbReference type="REBASE" id="55397">
    <property type="entry name" value="M.Tph12270II"/>
</dbReference>
<dbReference type="PANTHER" id="PTHR13370">
    <property type="entry name" value="RNA METHYLASE-RELATED"/>
    <property type="match status" value="1"/>
</dbReference>
<evidence type="ECO:0000256" key="8">
    <source>
        <dbReference type="RuleBase" id="RU362026"/>
    </source>
</evidence>
<dbReference type="GO" id="GO:0032259">
    <property type="term" value="P:methylation"/>
    <property type="evidence" value="ECO:0007669"/>
    <property type="project" value="UniProtKB-KW"/>
</dbReference>
<dbReference type="STRING" id="1089553.Tph_c06100"/>
<evidence type="ECO:0000313" key="11">
    <source>
        <dbReference type="Proteomes" id="UP000000467"/>
    </source>
</evidence>
<protein>
    <recommendedName>
        <fullName evidence="8">Methyltransferase</fullName>
        <ecNumber evidence="8">2.1.1.-</ecNumber>
    </recommendedName>
</protein>
<gene>
    <name evidence="10" type="ordered locus">Tph_c06100</name>
</gene>
<proteinExistence type="inferred from homology"/>
<comment type="catalytic activity">
    <reaction evidence="7">
        <text>a 2'-deoxycytidine in DNA + S-adenosyl-L-methionine = an N(4)-methyl-2'-deoxycytidine in DNA + S-adenosyl-L-homocysteine + H(+)</text>
        <dbReference type="Rhea" id="RHEA:16857"/>
        <dbReference type="Rhea" id="RHEA-COMP:11369"/>
        <dbReference type="Rhea" id="RHEA-COMP:13674"/>
        <dbReference type="ChEBI" id="CHEBI:15378"/>
        <dbReference type="ChEBI" id="CHEBI:57856"/>
        <dbReference type="ChEBI" id="CHEBI:59789"/>
        <dbReference type="ChEBI" id="CHEBI:85452"/>
        <dbReference type="ChEBI" id="CHEBI:137933"/>
        <dbReference type="EC" id="2.1.1.113"/>
    </reaction>
</comment>
<dbReference type="InterPro" id="IPR017985">
    <property type="entry name" value="MeTrfase_CN4_CS"/>
</dbReference>
<dbReference type="GO" id="GO:0009307">
    <property type="term" value="P:DNA restriction-modification system"/>
    <property type="evidence" value="ECO:0007669"/>
    <property type="project" value="UniProtKB-KW"/>
</dbReference>
<sequence length="306" mass="34482">MATKTASFGSPKREGHDASHFYSRSLYKVDFASLHRFLIDTCTAQLAGRERSVPPRPLMDWGDRIYCHTSEDMHQIPDNSVALAFTSPPYNSGKEYDEDLDLQMYFGLIARVGAEVFRVLKPGGRYVINIANLGRKPYLPLHAYFYLVHIGLGFLPAGEVIWQKGRGASGSCAWGSWLSARSPRLRDIHEYLLVFVKEHFKRPEKGESDISKDEFMSSTLSIWEVPPESAKRVGHPAPFPVELASRVIRLYSYVDDVVLDPFCGSGSTCVAAKRLNRHWVGYDIVEEYCALAEERLTKEGLGKCRA</sequence>
<dbReference type="SUPFAM" id="SSF53335">
    <property type="entry name" value="S-adenosyl-L-methionine-dependent methyltransferases"/>
    <property type="match status" value="1"/>
</dbReference>
<dbReference type="eggNOG" id="COG0863">
    <property type="taxonomic scope" value="Bacteria"/>
</dbReference>
<keyword evidence="11" id="KW-1185">Reference proteome</keyword>
<dbReference type="PRINTS" id="PR00508">
    <property type="entry name" value="S21N4MTFRASE"/>
</dbReference>
<evidence type="ECO:0000256" key="3">
    <source>
        <dbReference type="ARBA" id="ARBA00022679"/>
    </source>
</evidence>
<dbReference type="PANTHER" id="PTHR13370:SF3">
    <property type="entry name" value="TRNA (GUANINE(10)-N2)-METHYLTRANSFERASE HOMOLOG"/>
    <property type="match status" value="1"/>
</dbReference>
<evidence type="ECO:0000256" key="4">
    <source>
        <dbReference type="ARBA" id="ARBA00022691"/>
    </source>
</evidence>
<evidence type="ECO:0000256" key="5">
    <source>
        <dbReference type="ARBA" id="ARBA00022747"/>
    </source>
</evidence>
<dbReference type="Pfam" id="PF01555">
    <property type="entry name" value="N6_N4_Mtase"/>
    <property type="match status" value="1"/>
</dbReference>
<dbReference type="GO" id="GO:0005737">
    <property type="term" value="C:cytoplasm"/>
    <property type="evidence" value="ECO:0007669"/>
    <property type="project" value="TreeGrafter"/>
</dbReference>
<reference evidence="10 11" key="1">
    <citation type="journal article" date="2012" name="BMC Genomics">
        <title>Genome-guided analysis of physiological and morphological traits of the fermentative acetate oxidizer Thermacetogenium phaeum.</title>
        <authorList>
            <person name="Oehler D."/>
            <person name="Poehlein A."/>
            <person name="Leimbach A."/>
            <person name="Muller N."/>
            <person name="Daniel R."/>
            <person name="Gottschalk G."/>
            <person name="Schink B."/>
        </authorList>
    </citation>
    <scope>NUCLEOTIDE SEQUENCE [LARGE SCALE GENOMIC DNA]</scope>
    <source>
        <strain evidence="11">ATCC BAA-254 / DSM 26808 / PB</strain>
    </source>
</reference>
<keyword evidence="2 10" id="KW-0489">Methyltransferase</keyword>